<dbReference type="RefSeq" id="WP_020931147.1">
    <property type="nucleotide sequence ID" value="NZ_BHXC01000006.1"/>
</dbReference>
<feature type="compositionally biased region" description="Basic residues" evidence="1">
    <location>
        <begin position="50"/>
        <end position="59"/>
    </location>
</feature>
<proteinExistence type="predicted"/>
<protein>
    <submittedName>
        <fullName evidence="3">Uncharacterized protein</fullName>
    </submittedName>
</protein>
<accession>A0A059VU54</accession>
<sequence>MRKLRKASVVVALIGSISLFGAGTAQANAGPDHGGPQVSQKTTFQQQSSGRHHGKHGGRKVIIRQSTRCRTFENNIDVLGGFGFLHHWGHEHRGWDRRGVRVNRIGSTVGCNNVIRL</sequence>
<reference evidence="3 4" key="1">
    <citation type="journal article" date="2019" name="Microbiol. Resour. Announc.">
        <title>Draft Genome Sequence of the Most Traditional epsilon-Poly-l-Lysine Producer, Streptomyces albulus NBRC14147.</title>
        <authorList>
            <person name="Yamanaka K."/>
            <person name="Hamano Y."/>
        </authorList>
    </citation>
    <scope>NUCLEOTIDE SEQUENCE [LARGE SCALE GENOMIC DNA]</scope>
    <source>
        <strain evidence="3 4">NBRC 14147</strain>
    </source>
</reference>
<organism evidence="3 4">
    <name type="scientific">Streptomyces noursei</name>
    <name type="common">Streptomyces albulus</name>
    <dbReference type="NCBI Taxonomy" id="1971"/>
    <lineage>
        <taxon>Bacteria</taxon>
        <taxon>Bacillati</taxon>
        <taxon>Actinomycetota</taxon>
        <taxon>Actinomycetes</taxon>
        <taxon>Kitasatosporales</taxon>
        <taxon>Streptomycetaceae</taxon>
        <taxon>Streptomyces</taxon>
    </lineage>
</organism>
<keyword evidence="2" id="KW-0732">Signal</keyword>
<dbReference type="eggNOG" id="ENOG5030VIV">
    <property type="taxonomic scope" value="Bacteria"/>
</dbReference>
<evidence type="ECO:0000313" key="3">
    <source>
        <dbReference type="EMBL" id="GCB88536.1"/>
    </source>
</evidence>
<dbReference type="EMBL" id="BHXC01000006">
    <property type="protein sequence ID" value="GCB88536.1"/>
    <property type="molecule type" value="Genomic_DNA"/>
</dbReference>
<evidence type="ECO:0000313" key="4">
    <source>
        <dbReference type="Proteomes" id="UP000288351"/>
    </source>
</evidence>
<name>A0A059VU54_STRNR</name>
<feature type="signal peptide" evidence="2">
    <location>
        <begin position="1"/>
        <end position="27"/>
    </location>
</feature>
<evidence type="ECO:0000256" key="1">
    <source>
        <dbReference type="SAM" id="MobiDB-lite"/>
    </source>
</evidence>
<dbReference type="AlphaFoldDB" id="A0A059VU54"/>
<gene>
    <name evidence="3" type="ORF">SALB_01207</name>
</gene>
<feature type="chain" id="PRO_5043635259" evidence="2">
    <location>
        <begin position="28"/>
        <end position="117"/>
    </location>
</feature>
<feature type="region of interest" description="Disordered" evidence="1">
    <location>
        <begin position="28"/>
        <end position="59"/>
    </location>
</feature>
<dbReference type="Proteomes" id="UP000288351">
    <property type="component" value="Unassembled WGS sequence"/>
</dbReference>
<evidence type="ECO:0000256" key="2">
    <source>
        <dbReference type="SAM" id="SignalP"/>
    </source>
</evidence>
<comment type="caution">
    <text evidence="3">The sequence shown here is derived from an EMBL/GenBank/DDBJ whole genome shotgun (WGS) entry which is preliminary data.</text>
</comment>